<proteinExistence type="predicted"/>
<dbReference type="AlphaFoldDB" id="A0A2D4JF75"/>
<reference evidence="1" key="2">
    <citation type="submission" date="2017-11" db="EMBL/GenBank/DDBJ databases">
        <title>Coralsnake Venomics: Analyses of Venom Gland Transcriptomes and Proteomes of Six Brazilian Taxa.</title>
        <authorList>
            <person name="Aird S.D."/>
            <person name="Jorge da Silva N."/>
            <person name="Qiu L."/>
            <person name="Villar-Briones A."/>
            <person name="Aparecida-Saddi V."/>
            <person name="Campos-Telles M.P."/>
            <person name="Grau M."/>
            <person name="Mikheyev A.S."/>
        </authorList>
    </citation>
    <scope>NUCLEOTIDE SEQUENCE</scope>
    <source>
        <tissue evidence="1">Venom_gland</tissue>
    </source>
</reference>
<reference evidence="1" key="1">
    <citation type="submission" date="2017-07" db="EMBL/GenBank/DDBJ databases">
        <authorList>
            <person name="Mikheyev A."/>
            <person name="Grau M."/>
        </authorList>
    </citation>
    <scope>NUCLEOTIDE SEQUENCE</scope>
    <source>
        <tissue evidence="1">Venom_gland</tissue>
    </source>
</reference>
<accession>A0A2D4JF75</accession>
<sequence length="111" mass="12770">MVNQWIDYGLDLITPFAEEIGQQSLHTVHYFNENDTATIACLHNRETHQNLLKNKFSGKEGFETQPEELKYFSLSSYRKGLFEVTQHYVSLLNDLLGLSYGSYDMGDQSKA</sequence>
<dbReference type="EMBL" id="IACK01173941">
    <property type="protein sequence ID" value="LAA95097.1"/>
    <property type="molecule type" value="Transcribed_RNA"/>
</dbReference>
<evidence type="ECO:0000313" key="1">
    <source>
        <dbReference type="EMBL" id="LAA95097.1"/>
    </source>
</evidence>
<name>A0A2D4JF75_MICLE</name>
<organism evidence="1">
    <name type="scientific">Micrurus lemniscatus lemniscatus</name>
    <dbReference type="NCBI Taxonomy" id="129467"/>
    <lineage>
        <taxon>Eukaryota</taxon>
        <taxon>Metazoa</taxon>
        <taxon>Chordata</taxon>
        <taxon>Craniata</taxon>
        <taxon>Vertebrata</taxon>
        <taxon>Euteleostomi</taxon>
        <taxon>Lepidosauria</taxon>
        <taxon>Squamata</taxon>
        <taxon>Bifurcata</taxon>
        <taxon>Unidentata</taxon>
        <taxon>Episquamata</taxon>
        <taxon>Toxicofera</taxon>
        <taxon>Serpentes</taxon>
        <taxon>Colubroidea</taxon>
        <taxon>Elapidae</taxon>
        <taxon>Elapinae</taxon>
        <taxon>Micrurus</taxon>
    </lineage>
</organism>
<protein>
    <submittedName>
        <fullName evidence="1">Uncharacterized protein</fullName>
    </submittedName>
</protein>